<organism evidence="2 3">
    <name type="scientific">Asbolus verrucosus</name>
    <name type="common">Desert ironclad beetle</name>
    <dbReference type="NCBI Taxonomy" id="1661398"/>
    <lineage>
        <taxon>Eukaryota</taxon>
        <taxon>Metazoa</taxon>
        <taxon>Ecdysozoa</taxon>
        <taxon>Arthropoda</taxon>
        <taxon>Hexapoda</taxon>
        <taxon>Insecta</taxon>
        <taxon>Pterygota</taxon>
        <taxon>Neoptera</taxon>
        <taxon>Endopterygota</taxon>
        <taxon>Coleoptera</taxon>
        <taxon>Polyphaga</taxon>
        <taxon>Cucujiformia</taxon>
        <taxon>Tenebrionidae</taxon>
        <taxon>Pimeliinae</taxon>
        <taxon>Asbolus</taxon>
    </lineage>
</organism>
<evidence type="ECO:0000256" key="1">
    <source>
        <dbReference type="ARBA" id="ARBA00004123"/>
    </source>
</evidence>
<feature type="non-terminal residue" evidence="2">
    <location>
        <position position="159"/>
    </location>
</feature>
<gene>
    <name evidence="2" type="ORF">BDFB_014753</name>
</gene>
<keyword evidence="3" id="KW-1185">Reference proteome</keyword>
<dbReference type="AlphaFoldDB" id="A0A482V8K5"/>
<dbReference type="InterPro" id="IPR036397">
    <property type="entry name" value="RNaseH_sf"/>
</dbReference>
<dbReference type="SUPFAM" id="SSF46689">
    <property type="entry name" value="Homeodomain-like"/>
    <property type="match status" value="1"/>
</dbReference>
<proteinExistence type="predicted"/>
<comment type="caution">
    <text evidence="2">The sequence shown here is derived from an EMBL/GenBank/DDBJ whole genome shotgun (WGS) entry which is preliminary data.</text>
</comment>
<sequence>MVLNPCDTARIIALIQDGRSQYYAACVVGVSRCSVQRAVQRFRETGGYTKMVGSGRRRCTTPRDDHFLMSTMLRNRDTTAEWGRILFTDESRFCLKSPDGRRRVWRRPGERFGQCNIVPRVSFGGGSIMAWGGISMETLTELVVVNGGAITADRYIRDI</sequence>
<dbReference type="EMBL" id="QDEB01127515">
    <property type="protein sequence ID" value="RZB39542.1"/>
    <property type="molecule type" value="Genomic_DNA"/>
</dbReference>
<dbReference type="Gene3D" id="3.30.420.10">
    <property type="entry name" value="Ribonuclease H-like superfamily/Ribonuclease H"/>
    <property type="match status" value="1"/>
</dbReference>
<dbReference type="InterPro" id="IPR009057">
    <property type="entry name" value="Homeodomain-like_sf"/>
</dbReference>
<accession>A0A482V8K5</accession>
<evidence type="ECO:0000313" key="2">
    <source>
        <dbReference type="EMBL" id="RZB39542.1"/>
    </source>
</evidence>
<evidence type="ECO:0000313" key="3">
    <source>
        <dbReference type="Proteomes" id="UP000292052"/>
    </source>
</evidence>
<reference evidence="2 3" key="1">
    <citation type="submission" date="2017-03" db="EMBL/GenBank/DDBJ databases">
        <title>Genome of the blue death feigning beetle - Asbolus verrucosus.</title>
        <authorList>
            <person name="Rider S.D."/>
        </authorList>
    </citation>
    <scope>NUCLEOTIDE SEQUENCE [LARGE SCALE GENOMIC DNA]</scope>
    <source>
        <strain evidence="2">Butters</strain>
        <tissue evidence="2">Head and leg muscle</tissue>
    </source>
</reference>
<protein>
    <submittedName>
        <fullName evidence="2">DDE 3 and/or HTH 28 domain containing protein</fullName>
    </submittedName>
</protein>
<dbReference type="OrthoDB" id="9996331at2759"/>
<name>A0A482V8K5_ASBVE</name>
<dbReference type="GO" id="GO:0005634">
    <property type="term" value="C:nucleus"/>
    <property type="evidence" value="ECO:0007669"/>
    <property type="project" value="UniProtKB-SubCell"/>
</dbReference>
<dbReference type="STRING" id="1661398.A0A482V8K5"/>
<comment type="subcellular location">
    <subcellularLocation>
        <location evidence="1">Nucleus</location>
    </subcellularLocation>
</comment>
<dbReference type="Proteomes" id="UP000292052">
    <property type="component" value="Unassembled WGS sequence"/>
</dbReference>
<dbReference type="GO" id="GO:0003676">
    <property type="term" value="F:nucleic acid binding"/>
    <property type="evidence" value="ECO:0007669"/>
    <property type="project" value="InterPro"/>
</dbReference>